<protein>
    <recommendedName>
        <fullName evidence="3">Tetratricopeptide repeat protein</fullName>
    </recommendedName>
</protein>
<accession>A0A820PMW9</accession>
<dbReference type="AlphaFoldDB" id="A0A820PMW9"/>
<dbReference type="Proteomes" id="UP000663866">
    <property type="component" value="Unassembled WGS sequence"/>
</dbReference>
<dbReference type="Pfam" id="PF13424">
    <property type="entry name" value="TPR_12"/>
    <property type="match status" value="1"/>
</dbReference>
<organism evidence="1 2">
    <name type="scientific">Rotaria magnacalcarata</name>
    <dbReference type="NCBI Taxonomy" id="392030"/>
    <lineage>
        <taxon>Eukaryota</taxon>
        <taxon>Metazoa</taxon>
        <taxon>Spiralia</taxon>
        <taxon>Gnathifera</taxon>
        <taxon>Rotifera</taxon>
        <taxon>Eurotatoria</taxon>
        <taxon>Bdelloidea</taxon>
        <taxon>Philodinida</taxon>
        <taxon>Philodinidae</taxon>
        <taxon>Rotaria</taxon>
    </lineage>
</organism>
<dbReference type="EMBL" id="CAJOBG010041390">
    <property type="protein sequence ID" value="CAF4408904.1"/>
    <property type="molecule type" value="Genomic_DNA"/>
</dbReference>
<dbReference type="Gene3D" id="1.25.40.10">
    <property type="entry name" value="Tetratricopeptide repeat domain"/>
    <property type="match status" value="1"/>
</dbReference>
<evidence type="ECO:0000313" key="2">
    <source>
        <dbReference type="Proteomes" id="UP000663866"/>
    </source>
</evidence>
<name>A0A820PMW9_9BILA</name>
<sequence>MHTVFRICEMKPIEDGIWEVELKLTLNDDEQLKILSNEIRKEIGVGTGWDRLGTLLVKMGELNKAEDIYKTLFSLTRDGDWQMLAHLNNQLGYIMKQKGDLSAAIAFYQKTLEIQQK</sequence>
<dbReference type="SUPFAM" id="SSF48452">
    <property type="entry name" value="TPR-like"/>
    <property type="match status" value="1"/>
</dbReference>
<evidence type="ECO:0000313" key="1">
    <source>
        <dbReference type="EMBL" id="CAF4408904.1"/>
    </source>
</evidence>
<comment type="caution">
    <text evidence="1">The sequence shown here is derived from an EMBL/GenBank/DDBJ whole genome shotgun (WGS) entry which is preliminary data.</text>
</comment>
<feature type="non-terminal residue" evidence="1">
    <location>
        <position position="117"/>
    </location>
</feature>
<gene>
    <name evidence="1" type="ORF">OVN521_LOCUS35341</name>
</gene>
<proteinExistence type="predicted"/>
<dbReference type="InterPro" id="IPR011990">
    <property type="entry name" value="TPR-like_helical_dom_sf"/>
</dbReference>
<reference evidence="1" key="1">
    <citation type="submission" date="2021-02" db="EMBL/GenBank/DDBJ databases">
        <authorList>
            <person name="Nowell W R."/>
        </authorList>
    </citation>
    <scope>NUCLEOTIDE SEQUENCE</scope>
</reference>
<keyword evidence="2" id="KW-1185">Reference proteome</keyword>
<evidence type="ECO:0008006" key="3">
    <source>
        <dbReference type="Google" id="ProtNLM"/>
    </source>
</evidence>
<dbReference type="PROSITE" id="PS50293">
    <property type="entry name" value="TPR_REGION"/>
    <property type="match status" value="1"/>
</dbReference>